<name>M0A2S6_9EURY</name>
<dbReference type="EMBL" id="AOIM01000022">
    <property type="protein sequence ID" value="ELY92162.1"/>
    <property type="molecule type" value="Genomic_DNA"/>
</dbReference>
<dbReference type="PATRIC" id="fig|1227493.4.peg.1687"/>
<dbReference type="InterPro" id="IPR029149">
    <property type="entry name" value="Creatin/AminoP/Spt16_N"/>
</dbReference>
<dbReference type="PANTHER" id="PTHR46112">
    <property type="entry name" value="AMINOPEPTIDASE"/>
    <property type="match status" value="1"/>
</dbReference>
<dbReference type="CDD" id="cd01092">
    <property type="entry name" value="APP-like"/>
    <property type="match status" value="1"/>
</dbReference>
<reference evidence="3 4" key="1">
    <citation type="journal article" date="2014" name="PLoS Genet.">
        <title>Phylogenetically driven sequencing of extremely halophilic archaea reveals strategies for static and dynamic osmo-response.</title>
        <authorList>
            <person name="Becker E.A."/>
            <person name="Seitzer P.M."/>
            <person name="Tritt A."/>
            <person name="Larsen D."/>
            <person name="Krusor M."/>
            <person name="Yao A.I."/>
            <person name="Wu D."/>
            <person name="Madern D."/>
            <person name="Eisen J.A."/>
            <person name="Darling A.E."/>
            <person name="Facciotti M.T."/>
        </authorList>
    </citation>
    <scope>NUCLEOTIDE SEQUENCE [LARGE SCALE GENOMIC DNA]</scope>
    <source>
        <strain evidence="3 4">JCM 10989</strain>
    </source>
</reference>
<dbReference type="Gene3D" id="3.40.350.10">
    <property type="entry name" value="Creatinase/prolidase N-terminal domain"/>
    <property type="match status" value="1"/>
</dbReference>
<dbReference type="SUPFAM" id="SSF53092">
    <property type="entry name" value="Creatinase/prolidase N-terminal domain"/>
    <property type="match status" value="1"/>
</dbReference>
<dbReference type="AlphaFoldDB" id="M0A2S6"/>
<protein>
    <submittedName>
        <fullName evidence="3">Peptidase M24</fullName>
    </submittedName>
</protein>
<dbReference type="STRING" id="1227493.C483_08517"/>
<comment type="caution">
    <text evidence="3">The sequence shown here is derived from an EMBL/GenBank/DDBJ whole genome shotgun (WGS) entry which is preliminary data.</text>
</comment>
<feature type="domain" description="Peptidase M24" evidence="1">
    <location>
        <begin position="159"/>
        <end position="365"/>
    </location>
</feature>
<dbReference type="InterPro" id="IPR001714">
    <property type="entry name" value="Pept_M24_MAP"/>
</dbReference>
<sequence>MTATDSSSTEADSSTLIHDRLDRARETLEREGAAALILFPSSNMGYLSGFQEEPMERHLFLFVTREETLFLAPEMYDEQLAAESVVSRVRTWSDGDDPTVSLAAIGDELEITTGRLLVDDTMWALFTQDLRETFPEATFGLASEVVDELRLRKDEVELEKLREAAAISDRVSEAVRDLGEEAIGMTEAELAEEIEQRLTAAGGEGVSFETVVGSGPNGARPHHRHTDRQIERGDPVVLDFGTSVEGYPGDQTRTVVFDGEPPAGFEDVHDAVLAAQQAALDAVEPGVEAQAIDRAAREVLEDRGYGEEFVHRTGHGVGRDVHEPPYITEGNERVLEPGMVFSIEPGAYLEGEFGVRIEDLVVVTDDGCERLNRSPREW</sequence>
<dbReference type="SUPFAM" id="SSF55920">
    <property type="entry name" value="Creatinase/aminopeptidase"/>
    <property type="match status" value="1"/>
</dbReference>
<dbReference type="RefSeq" id="WP_006652915.1">
    <property type="nucleotide sequence ID" value="NZ_AOIM01000022.1"/>
</dbReference>
<dbReference type="InterPro" id="IPR000587">
    <property type="entry name" value="Creatinase_N"/>
</dbReference>
<dbReference type="PRINTS" id="PR00599">
    <property type="entry name" value="MAPEPTIDASE"/>
</dbReference>
<dbReference type="InterPro" id="IPR036005">
    <property type="entry name" value="Creatinase/aminopeptidase-like"/>
</dbReference>
<evidence type="ECO:0000259" key="1">
    <source>
        <dbReference type="Pfam" id="PF00557"/>
    </source>
</evidence>
<dbReference type="OrthoDB" id="1346at2157"/>
<accession>M0A2S6</accession>
<evidence type="ECO:0000313" key="3">
    <source>
        <dbReference type="EMBL" id="ELY92162.1"/>
    </source>
</evidence>
<dbReference type="Proteomes" id="UP000011519">
    <property type="component" value="Unassembled WGS sequence"/>
</dbReference>
<dbReference type="Pfam" id="PF00557">
    <property type="entry name" value="Peptidase_M24"/>
    <property type="match status" value="1"/>
</dbReference>
<evidence type="ECO:0000259" key="2">
    <source>
        <dbReference type="Pfam" id="PF01321"/>
    </source>
</evidence>
<evidence type="ECO:0000313" key="4">
    <source>
        <dbReference type="Proteomes" id="UP000011519"/>
    </source>
</evidence>
<dbReference type="PANTHER" id="PTHR46112:SF3">
    <property type="entry name" value="AMINOPEPTIDASE YPDF"/>
    <property type="match status" value="1"/>
</dbReference>
<proteinExistence type="predicted"/>
<gene>
    <name evidence="3" type="ORF">C483_08517</name>
</gene>
<dbReference type="Gene3D" id="3.90.230.10">
    <property type="entry name" value="Creatinase/methionine aminopeptidase superfamily"/>
    <property type="match status" value="1"/>
</dbReference>
<dbReference type="InterPro" id="IPR050659">
    <property type="entry name" value="Peptidase_M24B"/>
</dbReference>
<feature type="domain" description="Creatinase N-terminal" evidence="2">
    <location>
        <begin position="20"/>
        <end position="151"/>
    </location>
</feature>
<dbReference type="InterPro" id="IPR000994">
    <property type="entry name" value="Pept_M24"/>
</dbReference>
<dbReference type="Pfam" id="PF01321">
    <property type="entry name" value="Creatinase_N"/>
    <property type="match status" value="1"/>
</dbReference>
<organism evidence="3 4">
    <name type="scientific">Natrialba hulunbeirensis JCM 10989</name>
    <dbReference type="NCBI Taxonomy" id="1227493"/>
    <lineage>
        <taxon>Archaea</taxon>
        <taxon>Methanobacteriati</taxon>
        <taxon>Methanobacteriota</taxon>
        <taxon>Stenosarchaea group</taxon>
        <taxon>Halobacteria</taxon>
        <taxon>Halobacteriales</taxon>
        <taxon>Natrialbaceae</taxon>
        <taxon>Natrialba</taxon>
    </lineage>
</organism>
<keyword evidence="4" id="KW-1185">Reference proteome</keyword>